<protein>
    <submittedName>
        <fullName evidence="5">Alpha/beta hydrolase family protein</fullName>
    </submittedName>
</protein>
<dbReference type="Pfam" id="PF12740">
    <property type="entry name" value="PETase"/>
    <property type="match status" value="1"/>
</dbReference>
<dbReference type="InterPro" id="IPR050261">
    <property type="entry name" value="FrsA_esterase"/>
</dbReference>
<name>A0A1W2FZ73_KIBAR</name>
<dbReference type="InterPro" id="IPR029058">
    <property type="entry name" value="AB_hydrolase_fold"/>
</dbReference>
<feature type="domain" description="PET hydrolase/cutinase-like" evidence="4">
    <location>
        <begin position="43"/>
        <end position="287"/>
    </location>
</feature>
<proteinExistence type="inferred from homology"/>
<feature type="signal peptide" evidence="3">
    <location>
        <begin position="1"/>
        <end position="43"/>
    </location>
</feature>
<evidence type="ECO:0000259" key="4">
    <source>
        <dbReference type="Pfam" id="PF12740"/>
    </source>
</evidence>
<feature type="chain" id="PRO_5012822860" evidence="3">
    <location>
        <begin position="44"/>
        <end position="293"/>
    </location>
</feature>
<dbReference type="AlphaFoldDB" id="A0A1W2FZ73"/>
<comment type="similarity">
    <text evidence="1">Belongs to the AB hydrolase superfamily.</text>
</comment>
<evidence type="ECO:0000256" key="2">
    <source>
        <dbReference type="ARBA" id="ARBA00022801"/>
    </source>
</evidence>
<dbReference type="PANTHER" id="PTHR22946:SF9">
    <property type="entry name" value="POLYKETIDE TRANSFERASE AF380"/>
    <property type="match status" value="1"/>
</dbReference>
<evidence type="ECO:0000256" key="3">
    <source>
        <dbReference type="SAM" id="SignalP"/>
    </source>
</evidence>
<dbReference type="EMBL" id="FWXV01000022">
    <property type="protein sequence ID" value="SMD27269.1"/>
    <property type="molecule type" value="Genomic_DNA"/>
</dbReference>
<gene>
    <name evidence="5" type="ORF">SAMN05661093_10872</name>
</gene>
<organism evidence="5 6">
    <name type="scientific">Kibdelosporangium aridum</name>
    <dbReference type="NCBI Taxonomy" id="2030"/>
    <lineage>
        <taxon>Bacteria</taxon>
        <taxon>Bacillati</taxon>
        <taxon>Actinomycetota</taxon>
        <taxon>Actinomycetes</taxon>
        <taxon>Pseudonocardiales</taxon>
        <taxon>Pseudonocardiaceae</taxon>
        <taxon>Kibdelosporangium</taxon>
    </lineage>
</organism>
<sequence>MRSQITTPISGQLRRRWALRLTRAATALAAALALVTGTAPAFADEVGQAPTAANIVGDGSFATTSSAITGQSGFGGGTVYYPTTAGRYPVVAVAPGFLSDWNSLNWLGSRVASWGFVVVGVNTNSGFDFPPSRGDQLLAALNWAVGSAPVAVRDKVDGTRRGVAGWSMGGGGTLEALAKDTTGTVKAGVPLAPWHSDKTWEQVSEPVFLVGGQNDTVAAPSSHAIPFYNSLGGQKSYLELAGQAHFFPTTSNPTVSRAIVSWFKRFVSSDNRFTPFTCGYTGSAVSNFRSSAC</sequence>
<dbReference type="InterPro" id="IPR006311">
    <property type="entry name" value="TAT_signal"/>
</dbReference>
<keyword evidence="2 5" id="KW-0378">Hydrolase</keyword>
<evidence type="ECO:0000313" key="5">
    <source>
        <dbReference type="EMBL" id="SMD27269.1"/>
    </source>
</evidence>
<dbReference type="Gene3D" id="3.40.50.1820">
    <property type="entry name" value="alpha/beta hydrolase"/>
    <property type="match status" value="1"/>
</dbReference>
<dbReference type="GO" id="GO:0052689">
    <property type="term" value="F:carboxylic ester hydrolase activity"/>
    <property type="evidence" value="ECO:0007669"/>
    <property type="project" value="UniProtKB-ARBA"/>
</dbReference>
<keyword evidence="3" id="KW-0732">Signal</keyword>
<dbReference type="PANTHER" id="PTHR22946">
    <property type="entry name" value="DIENELACTONE HYDROLASE DOMAIN-CONTAINING PROTEIN-RELATED"/>
    <property type="match status" value="1"/>
</dbReference>
<dbReference type="InterPro" id="IPR041127">
    <property type="entry name" value="PET_hydrolase/cutinase-like"/>
</dbReference>
<reference evidence="5 6" key="1">
    <citation type="submission" date="2017-04" db="EMBL/GenBank/DDBJ databases">
        <authorList>
            <person name="Afonso C.L."/>
            <person name="Miller P.J."/>
            <person name="Scott M.A."/>
            <person name="Spackman E."/>
            <person name="Goraichik I."/>
            <person name="Dimitrov K.M."/>
            <person name="Suarez D.L."/>
            <person name="Swayne D.E."/>
        </authorList>
    </citation>
    <scope>NUCLEOTIDE SEQUENCE [LARGE SCALE GENOMIC DNA]</scope>
    <source>
        <strain evidence="5 6">DSM 43828</strain>
    </source>
</reference>
<dbReference type="Proteomes" id="UP000192674">
    <property type="component" value="Unassembled WGS sequence"/>
</dbReference>
<dbReference type="SUPFAM" id="SSF53474">
    <property type="entry name" value="alpha/beta-Hydrolases"/>
    <property type="match status" value="1"/>
</dbReference>
<dbReference type="RefSeq" id="WP_200826126.1">
    <property type="nucleotide sequence ID" value="NZ_FWXV01000022.1"/>
</dbReference>
<accession>A0A1W2FZ73</accession>
<keyword evidence="6" id="KW-1185">Reference proteome</keyword>
<dbReference type="PROSITE" id="PS51318">
    <property type="entry name" value="TAT"/>
    <property type="match status" value="1"/>
</dbReference>
<evidence type="ECO:0000313" key="6">
    <source>
        <dbReference type="Proteomes" id="UP000192674"/>
    </source>
</evidence>
<evidence type="ECO:0000256" key="1">
    <source>
        <dbReference type="ARBA" id="ARBA00008645"/>
    </source>
</evidence>